<comment type="caution">
    <text evidence="1">The sequence shown here is derived from an EMBL/GenBank/DDBJ whole genome shotgun (WGS) entry which is preliminary data.</text>
</comment>
<gene>
    <name evidence="1" type="ORF">V6590_06350</name>
</gene>
<evidence type="ECO:0000313" key="2">
    <source>
        <dbReference type="Proteomes" id="UP001431963"/>
    </source>
</evidence>
<name>A0ABU8BSU9_9RHOB</name>
<dbReference type="RefSeq" id="WP_335421064.1">
    <property type="nucleotide sequence ID" value="NZ_JBALHR010000003.1"/>
</dbReference>
<evidence type="ECO:0000313" key="1">
    <source>
        <dbReference type="EMBL" id="MEH7827761.1"/>
    </source>
</evidence>
<dbReference type="InterPro" id="IPR024409">
    <property type="entry name" value="DUF3833"/>
</dbReference>
<keyword evidence="2" id="KW-1185">Reference proteome</keyword>
<protein>
    <submittedName>
        <fullName evidence="1">DUF3833 family protein</fullName>
    </submittedName>
</protein>
<sequence>MPDFLLLLAGALLVALPLWLRGRFWSFAAQRPEDYLAGTPIDLHRHLNGKMICEGVIYGPAGRVVSRFVADMEGRWQGSRGQLIERFHFDSGTVQDRVWDLTLGPDGRIAATAPDMPNGATGQVRGSGMLMRYDVRLMPEAGGHLLSVTDWMHLAPNGTLVNRSQFRKFGLKVAELVAVIRPAEGARDV</sequence>
<dbReference type="EMBL" id="JBALHR010000003">
    <property type="protein sequence ID" value="MEH7827761.1"/>
    <property type="molecule type" value="Genomic_DNA"/>
</dbReference>
<dbReference type="Pfam" id="PF12915">
    <property type="entry name" value="DUF3833"/>
    <property type="match status" value="1"/>
</dbReference>
<reference evidence="1" key="1">
    <citation type="submission" date="2024-02" db="EMBL/GenBank/DDBJ databases">
        <title>Genome sequences of strain Gemmobacter sp. JM10B15.</title>
        <authorList>
            <person name="Zhang M."/>
        </authorList>
    </citation>
    <scope>NUCLEOTIDE SEQUENCE</scope>
    <source>
        <strain evidence="1">JM10B15</strain>
    </source>
</reference>
<accession>A0ABU8BSU9</accession>
<proteinExistence type="predicted"/>
<organism evidence="1 2">
    <name type="scientific">Gemmobacter denitrificans</name>
    <dbReference type="NCBI Taxonomy" id="3123040"/>
    <lineage>
        <taxon>Bacteria</taxon>
        <taxon>Pseudomonadati</taxon>
        <taxon>Pseudomonadota</taxon>
        <taxon>Alphaproteobacteria</taxon>
        <taxon>Rhodobacterales</taxon>
        <taxon>Paracoccaceae</taxon>
        <taxon>Gemmobacter</taxon>
    </lineage>
</organism>
<dbReference type="Proteomes" id="UP001431963">
    <property type="component" value="Unassembled WGS sequence"/>
</dbReference>